<gene>
    <name evidence="4" type="ORF">U9M48_016867</name>
</gene>
<dbReference type="EMBL" id="CP144748">
    <property type="protein sequence ID" value="WVZ67839.1"/>
    <property type="molecule type" value="Genomic_DNA"/>
</dbReference>
<feature type="transmembrane region" description="Helical" evidence="3">
    <location>
        <begin position="321"/>
        <end position="340"/>
    </location>
</feature>
<dbReference type="Proteomes" id="UP001341281">
    <property type="component" value="Chromosome 04"/>
</dbReference>
<protein>
    <submittedName>
        <fullName evidence="4">Uncharacterized protein</fullName>
    </submittedName>
</protein>
<keyword evidence="3" id="KW-1133">Transmembrane helix</keyword>
<keyword evidence="1" id="KW-0175">Coiled coil</keyword>
<name>A0AAQ3T9T8_PASNO</name>
<evidence type="ECO:0000313" key="4">
    <source>
        <dbReference type="EMBL" id="WVZ67839.1"/>
    </source>
</evidence>
<keyword evidence="5" id="KW-1185">Reference proteome</keyword>
<feature type="region of interest" description="Disordered" evidence="2">
    <location>
        <begin position="233"/>
        <end position="260"/>
    </location>
</feature>
<evidence type="ECO:0000256" key="1">
    <source>
        <dbReference type="SAM" id="Coils"/>
    </source>
</evidence>
<dbReference type="AlphaFoldDB" id="A0AAQ3T9T8"/>
<organism evidence="4 5">
    <name type="scientific">Paspalum notatum var. saurae</name>
    <dbReference type="NCBI Taxonomy" id="547442"/>
    <lineage>
        <taxon>Eukaryota</taxon>
        <taxon>Viridiplantae</taxon>
        <taxon>Streptophyta</taxon>
        <taxon>Embryophyta</taxon>
        <taxon>Tracheophyta</taxon>
        <taxon>Spermatophyta</taxon>
        <taxon>Magnoliopsida</taxon>
        <taxon>Liliopsida</taxon>
        <taxon>Poales</taxon>
        <taxon>Poaceae</taxon>
        <taxon>PACMAD clade</taxon>
        <taxon>Panicoideae</taxon>
        <taxon>Andropogonodae</taxon>
        <taxon>Paspaleae</taxon>
        <taxon>Paspalinae</taxon>
        <taxon>Paspalum</taxon>
    </lineage>
</organism>
<feature type="transmembrane region" description="Helical" evidence="3">
    <location>
        <begin position="352"/>
        <end position="374"/>
    </location>
</feature>
<evidence type="ECO:0000256" key="3">
    <source>
        <dbReference type="SAM" id="Phobius"/>
    </source>
</evidence>
<feature type="transmembrane region" description="Helical" evidence="3">
    <location>
        <begin position="380"/>
        <end position="402"/>
    </location>
</feature>
<evidence type="ECO:0000256" key="2">
    <source>
        <dbReference type="SAM" id="MobiDB-lite"/>
    </source>
</evidence>
<accession>A0AAQ3T9T8</accession>
<feature type="region of interest" description="Disordered" evidence="2">
    <location>
        <begin position="181"/>
        <end position="209"/>
    </location>
</feature>
<feature type="transmembrane region" description="Helical" evidence="3">
    <location>
        <begin position="414"/>
        <end position="434"/>
    </location>
</feature>
<keyword evidence="3" id="KW-0472">Membrane</keyword>
<proteinExistence type="predicted"/>
<sequence>MPTSATTPLLKPEDGAAPLKKAVERAVVLKKAWEEAAAVKQAAEAAAVAAEAAFNKAAAEERARLEKVVEEKRAAVKKAASKESAVKKAAEEAVLAAAAAHKAALAAAVAEEAALAATEEEEVALVEAAKEAALAAAAAAEEAALKKAAAEAALAAAAAEEAALVAAEAGPSMGACEMGDCTGPPNWQGPKTTHSDISGDGPEQRPRSRRLWRRPRWHSLIRGRNGFGLPSHLRSHGRLSLPPKRPTCRVPAPASQQHGDGTEGDLILRLQHGCVAGLLYRLFSDGTASRSALFPPASLYADSVAPLDRFPVASSPPLSCFSYPSSYWVLLFASVFYGNHAIPAKLTDMRQVLYVLALGAPVSLLTSAVSLNLFKGDWAWVAGISGAVWILASAGLVLNQYGRLDLELFCARHLSRLGVLGAAVLMSFYIYLAYFPTQSCIRGDDIASHDETSRAQLTAVEKLV</sequence>
<feature type="coiled-coil region" evidence="1">
    <location>
        <begin position="55"/>
        <end position="82"/>
    </location>
</feature>
<evidence type="ECO:0000313" key="5">
    <source>
        <dbReference type="Proteomes" id="UP001341281"/>
    </source>
</evidence>
<keyword evidence="3" id="KW-0812">Transmembrane</keyword>
<reference evidence="4 5" key="1">
    <citation type="submission" date="2024-02" db="EMBL/GenBank/DDBJ databases">
        <title>High-quality chromosome-scale genome assembly of Pensacola bahiagrass (Paspalum notatum Flugge var. saurae).</title>
        <authorList>
            <person name="Vega J.M."/>
            <person name="Podio M."/>
            <person name="Orjuela J."/>
            <person name="Siena L.A."/>
            <person name="Pessino S.C."/>
            <person name="Combes M.C."/>
            <person name="Mariac C."/>
            <person name="Albertini E."/>
            <person name="Pupilli F."/>
            <person name="Ortiz J.P.A."/>
            <person name="Leblanc O."/>
        </authorList>
    </citation>
    <scope>NUCLEOTIDE SEQUENCE [LARGE SCALE GENOMIC DNA]</scope>
    <source>
        <strain evidence="4">R1</strain>
        <tissue evidence="4">Leaf</tissue>
    </source>
</reference>